<accession>A0A9Q9T4G4</accession>
<dbReference type="EMBL" id="CP106880">
    <property type="protein sequence ID" value="UYC82689.1"/>
    <property type="molecule type" value="Genomic_DNA"/>
</dbReference>
<dbReference type="Proteomes" id="UP001062223">
    <property type="component" value="Plasmid unnamed"/>
</dbReference>
<sequence length="152" mass="16249">MAILGVNGTANELWLAVVSEDGDVLDAQLRILPAPDSPLATQIRTALDEAERLISANGITVVTILEPETDRFQPSYFQSVVRISLESAVVLAADRAGIPSVRRSRKWVRSALDLPKNGALSGHVGAIVDAHPPHWTGKRDLAALAALAERLS</sequence>
<dbReference type="KEGG" id="cpoi:OE229_17810"/>
<evidence type="ECO:0000313" key="1">
    <source>
        <dbReference type="EMBL" id="UYC82689.1"/>
    </source>
</evidence>
<name>A0A9Q9T4G4_9MICO</name>
<gene>
    <name evidence="1" type="ORF">OE229_17810</name>
</gene>
<proteinExistence type="predicted"/>
<organism evidence="1 2">
    <name type="scientific">Curtobacterium poinsettiae</name>
    <dbReference type="NCBI Taxonomy" id="159612"/>
    <lineage>
        <taxon>Bacteria</taxon>
        <taxon>Bacillati</taxon>
        <taxon>Actinomycetota</taxon>
        <taxon>Actinomycetes</taxon>
        <taxon>Micrococcales</taxon>
        <taxon>Microbacteriaceae</taxon>
        <taxon>Curtobacterium</taxon>
    </lineage>
</organism>
<dbReference type="AlphaFoldDB" id="A0A9Q9T4G4"/>
<geneLocation type="plasmid" evidence="1 2">
    <name>unnamed</name>
</geneLocation>
<reference evidence="1" key="1">
    <citation type="submission" date="2022-09" db="EMBL/GenBank/DDBJ databases">
        <title>Taxonomy of Curtobacterium flaccumfaciens.</title>
        <authorList>
            <person name="Osdaghi E."/>
            <person name="Taghavi S.M."/>
            <person name="Hamidizade M."/>
            <person name="Abachi H."/>
            <person name="Fazliarab A."/>
            <person name="Baeyen S."/>
            <person name="Portier P."/>
            <person name="Van Vaerenbergh J."/>
            <person name="Jacques M.-A."/>
        </authorList>
    </citation>
    <scope>NUCLEOTIDE SEQUENCE</scope>
    <source>
        <strain evidence="1">AGQB46</strain>
        <plasmid evidence="1">unnamed</plasmid>
    </source>
</reference>
<dbReference type="RefSeq" id="WP_262140213.1">
    <property type="nucleotide sequence ID" value="NZ_CP106880.1"/>
</dbReference>
<keyword evidence="1" id="KW-0614">Plasmid</keyword>
<evidence type="ECO:0000313" key="2">
    <source>
        <dbReference type="Proteomes" id="UP001062223"/>
    </source>
</evidence>
<protein>
    <submittedName>
        <fullName evidence="1">Uncharacterized protein</fullName>
    </submittedName>
</protein>